<feature type="transmembrane region" description="Helical" evidence="8">
    <location>
        <begin position="53"/>
        <end position="70"/>
    </location>
</feature>
<feature type="transmembrane region" description="Helical" evidence="8">
    <location>
        <begin position="195"/>
        <end position="216"/>
    </location>
</feature>
<accession>A0A9D7K1M5</accession>
<dbReference type="PANTHER" id="PTHR33908:SF11">
    <property type="entry name" value="MEMBRANE PROTEIN"/>
    <property type="match status" value="1"/>
</dbReference>
<dbReference type="EMBL" id="JADJUC010000007">
    <property type="protein sequence ID" value="MBK8524116.1"/>
    <property type="molecule type" value="Genomic_DNA"/>
</dbReference>
<evidence type="ECO:0000256" key="2">
    <source>
        <dbReference type="ARBA" id="ARBA00022475"/>
    </source>
</evidence>
<evidence type="ECO:0000256" key="1">
    <source>
        <dbReference type="ARBA" id="ARBA00004651"/>
    </source>
</evidence>
<protein>
    <submittedName>
        <fullName evidence="9">Uncharacterized protein</fullName>
    </submittedName>
</protein>
<feature type="transmembrane region" description="Helical" evidence="8">
    <location>
        <begin position="321"/>
        <end position="340"/>
    </location>
</feature>
<evidence type="ECO:0000256" key="4">
    <source>
        <dbReference type="ARBA" id="ARBA00022679"/>
    </source>
</evidence>
<dbReference type="PANTHER" id="PTHR33908">
    <property type="entry name" value="MANNOSYLTRANSFERASE YKCB-RELATED"/>
    <property type="match status" value="1"/>
</dbReference>
<keyword evidence="5 8" id="KW-0812">Transmembrane</keyword>
<evidence type="ECO:0000256" key="8">
    <source>
        <dbReference type="SAM" id="Phobius"/>
    </source>
</evidence>
<dbReference type="GO" id="GO:0016763">
    <property type="term" value="F:pentosyltransferase activity"/>
    <property type="evidence" value="ECO:0007669"/>
    <property type="project" value="TreeGrafter"/>
</dbReference>
<sequence length="488" mass="53421">MSRWLTPVSAAFVGSLLLSLAARLSGSINRDGMLYVNAAQLFIDGGFSAAREIFAWPFLPVLIGILAKITGLGPENAGYLLNALFMAGTCALLVACSRREHPETAWMVCLATLAIPGLNEYRNELLREYGCWFFIMLAFWLAIRWSERPRWPGALAAQASLVVAALFRPEALALFAALIGWQAFAAPRGERVKRLAMIGGPALAGVATLLALHVAGKLDGRLAGDLGRLSPARFNLKAQAIAATLPDFAQEHARTILFFGSLAIIPVKFFAKIGIFVVPLLAFLAGRQVREALARHALFAWGFGTYLLVLAVFVTDQQFLAGRYVAFLYLMSAPFLGWGLLQLVQHFPRWRLPVITVAIALMLANVISLGPGKTHFVDAGKWLAANVTDSPRVYSESGRAAYYAGWLRHRARQPGEHAQHTEAIARGDYDLLILEVSRKDADFDRWAESAGLRVVQRFVHPNRDAVIVAVPATADQSRSTSSSTERKR</sequence>
<dbReference type="GO" id="GO:0009103">
    <property type="term" value="P:lipopolysaccharide biosynthetic process"/>
    <property type="evidence" value="ECO:0007669"/>
    <property type="project" value="UniProtKB-ARBA"/>
</dbReference>
<feature type="transmembrane region" description="Helical" evidence="8">
    <location>
        <begin position="256"/>
        <end position="285"/>
    </location>
</feature>
<keyword evidence="6 8" id="KW-1133">Transmembrane helix</keyword>
<feature type="transmembrane region" description="Helical" evidence="8">
    <location>
        <begin position="77"/>
        <end position="95"/>
    </location>
</feature>
<name>A0A9D7K1M5_9PROT</name>
<gene>
    <name evidence="9" type="ORF">IPL58_08300</name>
</gene>
<keyword evidence="3" id="KW-0328">Glycosyltransferase</keyword>
<evidence type="ECO:0000256" key="3">
    <source>
        <dbReference type="ARBA" id="ARBA00022676"/>
    </source>
</evidence>
<feature type="transmembrane region" description="Helical" evidence="8">
    <location>
        <begin position="352"/>
        <end position="370"/>
    </location>
</feature>
<keyword evidence="2" id="KW-1003">Cell membrane</keyword>
<comment type="caution">
    <text evidence="9">The sequence shown here is derived from an EMBL/GenBank/DDBJ whole genome shotgun (WGS) entry which is preliminary data.</text>
</comment>
<feature type="transmembrane region" description="Helical" evidence="8">
    <location>
        <begin position="125"/>
        <end position="143"/>
    </location>
</feature>
<dbReference type="AlphaFoldDB" id="A0A9D7K1M5"/>
<feature type="transmembrane region" description="Helical" evidence="8">
    <location>
        <begin position="155"/>
        <end position="183"/>
    </location>
</feature>
<keyword evidence="7 8" id="KW-0472">Membrane</keyword>
<dbReference type="GO" id="GO:0005886">
    <property type="term" value="C:plasma membrane"/>
    <property type="evidence" value="ECO:0007669"/>
    <property type="project" value="UniProtKB-SubCell"/>
</dbReference>
<evidence type="ECO:0000256" key="5">
    <source>
        <dbReference type="ARBA" id="ARBA00022692"/>
    </source>
</evidence>
<evidence type="ECO:0000256" key="6">
    <source>
        <dbReference type="ARBA" id="ARBA00022989"/>
    </source>
</evidence>
<evidence type="ECO:0000313" key="9">
    <source>
        <dbReference type="EMBL" id="MBK8524116.1"/>
    </source>
</evidence>
<reference evidence="9" key="1">
    <citation type="submission" date="2020-10" db="EMBL/GenBank/DDBJ databases">
        <title>Connecting structure to function with the recovery of over 1000 high-quality activated sludge metagenome-assembled genomes encoding full-length rRNA genes using long-read sequencing.</title>
        <authorList>
            <person name="Singleton C.M."/>
            <person name="Petriglieri F."/>
            <person name="Kristensen J.M."/>
            <person name="Kirkegaard R.H."/>
            <person name="Michaelsen T.Y."/>
            <person name="Andersen M.H."/>
            <person name="Karst S.M."/>
            <person name="Dueholm M.S."/>
            <person name="Nielsen P.H."/>
            <person name="Albertsen M."/>
        </authorList>
    </citation>
    <scope>NUCLEOTIDE SEQUENCE</scope>
    <source>
        <strain evidence="9">Hirt_18-Q3-R61-65_BATAC.395</strain>
    </source>
</reference>
<evidence type="ECO:0000313" key="10">
    <source>
        <dbReference type="Proteomes" id="UP000886689"/>
    </source>
</evidence>
<dbReference type="InterPro" id="IPR050297">
    <property type="entry name" value="LipidA_mod_glycosyltrf_83"/>
</dbReference>
<organism evidence="9 10">
    <name type="scientific">Candidatus Proximibacter danicus</name>
    <dbReference type="NCBI Taxonomy" id="2954365"/>
    <lineage>
        <taxon>Bacteria</taxon>
        <taxon>Pseudomonadati</taxon>
        <taxon>Pseudomonadota</taxon>
        <taxon>Betaproteobacteria</taxon>
        <taxon>Candidatus Proximibacter</taxon>
    </lineage>
</organism>
<feature type="transmembrane region" description="Helical" evidence="8">
    <location>
        <begin position="297"/>
        <end position="315"/>
    </location>
</feature>
<comment type="subcellular location">
    <subcellularLocation>
        <location evidence="1">Cell membrane</location>
        <topology evidence="1">Multi-pass membrane protein</topology>
    </subcellularLocation>
</comment>
<keyword evidence="4" id="KW-0808">Transferase</keyword>
<dbReference type="Proteomes" id="UP000886689">
    <property type="component" value="Unassembled WGS sequence"/>
</dbReference>
<proteinExistence type="predicted"/>
<evidence type="ECO:0000256" key="7">
    <source>
        <dbReference type="ARBA" id="ARBA00023136"/>
    </source>
</evidence>